<keyword evidence="1" id="KW-0732">Signal</keyword>
<dbReference type="InterPro" id="IPR029058">
    <property type="entry name" value="AB_hydrolase_fold"/>
</dbReference>
<dbReference type="PANTHER" id="PTHR37946:SF1">
    <property type="entry name" value="SLL1969 PROTEIN"/>
    <property type="match status" value="1"/>
</dbReference>
<protein>
    <submittedName>
        <fullName evidence="2">Alpha/beta fold hydrolase</fullName>
    </submittedName>
</protein>
<dbReference type="PANTHER" id="PTHR37946">
    <property type="entry name" value="SLL1969 PROTEIN"/>
    <property type="match status" value="1"/>
</dbReference>
<dbReference type="EMBL" id="QUOV01000001">
    <property type="protein sequence ID" value="REL37412.1"/>
    <property type="molecule type" value="Genomic_DNA"/>
</dbReference>
<dbReference type="OrthoDB" id="556502at2"/>
<proteinExistence type="predicted"/>
<comment type="caution">
    <text evidence="2">The sequence shown here is derived from an EMBL/GenBank/DDBJ whole genome shotgun (WGS) entry which is preliminary data.</text>
</comment>
<accession>A0A3E0UP39</accession>
<evidence type="ECO:0000256" key="1">
    <source>
        <dbReference type="SAM" id="SignalP"/>
    </source>
</evidence>
<sequence>MRLILNFLVIVFALFAMSCSHTSSQQNSQIQNSNQQELIVLAHGLGRSDTAMWWLEQQLEKAGYQVCSLDYDTIGESVDSVFGSTSEQIDQCLTAQASTVHFVGHSLGGLVIRSYLQAHQQLLASDRFGAVVLMGTPNKGSEVADYYQGTWLMSLGGEISQSLVTNAQGLSQQLEDIDINAGVIAGTKGNTFTKSLFTSENDGLVSVESTKLKHMSDFITIDVGHAIMRYSSIVAEQTIHYLRHGKFMH</sequence>
<organism evidence="2 3">
    <name type="scientific">Thalassotalea euphylliae</name>
    <dbReference type="NCBI Taxonomy" id="1655234"/>
    <lineage>
        <taxon>Bacteria</taxon>
        <taxon>Pseudomonadati</taxon>
        <taxon>Pseudomonadota</taxon>
        <taxon>Gammaproteobacteria</taxon>
        <taxon>Alteromonadales</taxon>
        <taxon>Colwelliaceae</taxon>
        <taxon>Thalassotalea</taxon>
    </lineage>
</organism>
<dbReference type="AlphaFoldDB" id="A0A3E0UP39"/>
<keyword evidence="2" id="KW-0378">Hydrolase</keyword>
<feature type="chain" id="PRO_5017636156" evidence="1">
    <location>
        <begin position="19"/>
        <end position="249"/>
    </location>
</feature>
<dbReference type="PROSITE" id="PS51257">
    <property type="entry name" value="PROKAR_LIPOPROTEIN"/>
    <property type="match status" value="1"/>
</dbReference>
<dbReference type="SUPFAM" id="SSF53474">
    <property type="entry name" value="alpha/beta-Hydrolases"/>
    <property type="match status" value="1"/>
</dbReference>
<name>A0A3E0UP39_9GAMM</name>
<evidence type="ECO:0000313" key="3">
    <source>
        <dbReference type="Proteomes" id="UP000256999"/>
    </source>
</evidence>
<feature type="signal peptide" evidence="1">
    <location>
        <begin position="1"/>
        <end position="18"/>
    </location>
</feature>
<evidence type="ECO:0000313" key="2">
    <source>
        <dbReference type="EMBL" id="REL37412.1"/>
    </source>
</evidence>
<dbReference type="Pfam" id="PF02089">
    <property type="entry name" value="Palm_thioest"/>
    <property type="match status" value="1"/>
</dbReference>
<dbReference type="Gene3D" id="3.40.50.1820">
    <property type="entry name" value="alpha/beta hydrolase"/>
    <property type="match status" value="1"/>
</dbReference>
<gene>
    <name evidence="2" type="ORF">DXX92_12010</name>
</gene>
<dbReference type="GO" id="GO:0016787">
    <property type="term" value="F:hydrolase activity"/>
    <property type="evidence" value="ECO:0007669"/>
    <property type="project" value="UniProtKB-KW"/>
</dbReference>
<reference evidence="2 3" key="1">
    <citation type="submission" date="2018-08" db="EMBL/GenBank/DDBJ databases">
        <title>Thalassotalea euphylliae genome.</title>
        <authorList>
            <person name="Summers S."/>
            <person name="Rice S.A."/>
            <person name="Freckelton M.L."/>
            <person name="Nedved B.T."/>
            <person name="Hadfield M.G."/>
        </authorList>
    </citation>
    <scope>NUCLEOTIDE SEQUENCE [LARGE SCALE GENOMIC DNA]</scope>
    <source>
        <strain evidence="2 3">H2</strain>
    </source>
</reference>
<dbReference type="Proteomes" id="UP000256999">
    <property type="component" value="Unassembled WGS sequence"/>
</dbReference>